<proteinExistence type="predicted"/>
<reference evidence="2" key="1">
    <citation type="journal article" date="2023" name="Insect Mol. Biol.">
        <title>Genome sequencing provides insights into the evolution of gene families encoding plant cell wall-degrading enzymes in longhorned beetles.</title>
        <authorList>
            <person name="Shin N.R."/>
            <person name="Okamura Y."/>
            <person name="Kirsch R."/>
            <person name="Pauchet Y."/>
        </authorList>
    </citation>
    <scope>NUCLEOTIDE SEQUENCE</scope>
    <source>
        <strain evidence="2">AMC_N1</strain>
    </source>
</reference>
<dbReference type="AlphaFoldDB" id="A0AAV8Z7V0"/>
<feature type="non-terminal residue" evidence="2">
    <location>
        <position position="1"/>
    </location>
</feature>
<protein>
    <submittedName>
        <fullName evidence="2">Uncharacterized protein</fullName>
    </submittedName>
</protein>
<sequence length="228" mass="26319">VTRVQITTSASDEVLMKTPSLQTDFFLTTPASSLMAYNEHSDAFDNHSSIPMFANNREANVPFSTTENFWDSSWKQRQNEDLEGTGDYEGLLSFLKIIQNNLFKYKNKSRTSKISVLKNLRDHLLVNIKERITNLWKPEVSSEARGYKEDDSHMDFPSNEGALMTIGFLTFAVFLIKLIIKLVHALKYKQQYYGMTTTTTSSSVVFLRKKREERNQEAAKILQYIDEF</sequence>
<organism evidence="2 3">
    <name type="scientific">Aromia moschata</name>
    <dbReference type="NCBI Taxonomy" id="1265417"/>
    <lineage>
        <taxon>Eukaryota</taxon>
        <taxon>Metazoa</taxon>
        <taxon>Ecdysozoa</taxon>
        <taxon>Arthropoda</taxon>
        <taxon>Hexapoda</taxon>
        <taxon>Insecta</taxon>
        <taxon>Pterygota</taxon>
        <taxon>Neoptera</taxon>
        <taxon>Endopterygota</taxon>
        <taxon>Coleoptera</taxon>
        <taxon>Polyphaga</taxon>
        <taxon>Cucujiformia</taxon>
        <taxon>Chrysomeloidea</taxon>
        <taxon>Cerambycidae</taxon>
        <taxon>Cerambycinae</taxon>
        <taxon>Callichromatini</taxon>
        <taxon>Aromia</taxon>
    </lineage>
</organism>
<evidence type="ECO:0000313" key="3">
    <source>
        <dbReference type="Proteomes" id="UP001162162"/>
    </source>
</evidence>
<keyword evidence="1" id="KW-0812">Transmembrane</keyword>
<accession>A0AAV8Z7V0</accession>
<comment type="caution">
    <text evidence="2">The sequence shown here is derived from an EMBL/GenBank/DDBJ whole genome shotgun (WGS) entry which is preliminary data.</text>
</comment>
<evidence type="ECO:0000313" key="2">
    <source>
        <dbReference type="EMBL" id="KAJ8960308.1"/>
    </source>
</evidence>
<keyword evidence="1" id="KW-1133">Transmembrane helix</keyword>
<feature type="transmembrane region" description="Helical" evidence="1">
    <location>
        <begin position="161"/>
        <end position="180"/>
    </location>
</feature>
<keyword evidence="3" id="KW-1185">Reference proteome</keyword>
<dbReference type="Proteomes" id="UP001162162">
    <property type="component" value="Unassembled WGS sequence"/>
</dbReference>
<keyword evidence="1" id="KW-0472">Membrane</keyword>
<gene>
    <name evidence="2" type="ORF">NQ318_004034</name>
</gene>
<dbReference type="EMBL" id="JAPWTK010000009">
    <property type="protein sequence ID" value="KAJ8960308.1"/>
    <property type="molecule type" value="Genomic_DNA"/>
</dbReference>
<evidence type="ECO:0000256" key="1">
    <source>
        <dbReference type="SAM" id="Phobius"/>
    </source>
</evidence>
<name>A0AAV8Z7V0_9CUCU</name>